<keyword evidence="3" id="KW-1185">Reference proteome</keyword>
<evidence type="ECO:0000313" key="3">
    <source>
        <dbReference type="Proteomes" id="UP001286313"/>
    </source>
</evidence>
<organism evidence="2 3">
    <name type="scientific">Petrolisthes cinctipes</name>
    <name type="common">Flat porcelain crab</name>
    <dbReference type="NCBI Taxonomy" id="88211"/>
    <lineage>
        <taxon>Eukaryota</taxon>
        <taxon>Metazoa</taxon>
        <taxon>Ecdysozoa</taxon>
        <taxon>Arthropoda</taxon>
        <taxon>Crustacea</taxon>
        <taxon>Multicrustacea</taxon>
        <taxon>Malacostraca</taxon>
        <taxon>Eumalacostraca</taxon>
        <taxon>Eucarida</taxon>
        <taxon>Decapoda</taxon>
        <taxon>Pleocyemata</taxon>
        <taxon>Anomura</taxon>
        <taxon>Galatheoidea</taxon>
        <taxon>Porcellanidae</taxon>
        <taxon>Petrolisthes</taxon>
    </lineage>
</organism>
<feature type="region of interest" description="Disordered" evidence="1">
    <location>
        <begin position="1"/>
        <end position="135"/>
    </location>
</feature>
<feature type="compositionally biased region" description="Basic and acidic residues" evidence="1">
    <location>
        <begin position="56"/>
        <end position="71"/>
    </location>
</feature>
<evidence type="ECO:0000313" key="2">
    <source>
        <dbReference type="EMBL" id="KAK3887463.1"/>
    </source>
</evidence>
<evidence type="ECO:0000256" key="1">
    <source>
        <dbReference type="SAM" id="MobiDB-lite"/>
    </source>
</evidence>
<dbReference type="AlphaFoldDB" id="A0AAE1GD73"/>
<dbReference type="Proteomes" id="UP001286313">
    <property type="component" value="Unassembled WGS sequence"/>
</dbReference>
<feature type="non-terminal residue" evidence="2">
    <location>
        <position position="1"/>
    </location>
</feature>
<reference evidence="2" key="1">
    <citation type="submission" date="2023-10" db="EMBL/GenBank/DDBJ databases">
        <title>Genome assemblies of two species of porcelain crab, Petrolisthes cinctipes and Petrolisthes manimaculis (Anomura: Porcellanidae).</title>
        <authorList>
            <person name="Angst P."/>
        </authorList>
    </citation>
    <scope>NUCLEOTIDE SEQUENCE</scope>
    <source>
        <strain evidence="2">PB745_01</strain>
        <tissue evidence="2">Gill</tissue>
    </source>
</reference>
<feature type="compositionally biased region" description="Gly residues" evidence="1">
    <location>
        <begin position="10"/>
        <end position="32"/>
    </location>
</feature>
<sequence length="230" mass="25454">IITQEQEGWKQGGSEGGGSGRGNAGGGEGGGDTQHSNHQDPTQCHQQQQNHNTLHHPLEQDNTQHNRDQQHHQQQSQEGERTTNDLGETQEQGKETKVLQNGETKLDGSREETSEGAAPTRVKNQGPQGATDKAIEAILQRDRRVVEERRDGALPTELAQEAEYDIHEKLEWVERDVQALREMVETEPGLTSRLDTPFLLSASSVPESLTTTKLWPWYVPVSVDAVFGGK</sequence>
<feature type="compositionally biased region" description="Basic and acidic residues" evidence="1">
    <location>
        <begin position="104"/>
        <end position="113"/>
    </location>
</feature>
<accession>A0AAE1GD73</accession>
<name>A0AAE1GD73_PETCI</name>
<dbReference type="EMBL" id="JAWQEG010000629">
    <property type="protein sequence ID" value="KAK3887463.1"/>
    <property type="molecule type" value="Genomic_DNA"/>
</dbReference>
<proteinExistence type="predicted"/>
<comment type="caution">
    <text evidence="2">The sequence shown here is derived from an EMBL/GenBank/DDBJ whole genome shotgun (WGS) entry which is preliminary data.</text>
</comment>
<gene>
    <name evidence="2" type="ORF">Pcinc_008432</name>
</gene>
<protein>
    <submittedName>
        <fullName evidence="2">Uncharacterized protein</fullName>
    </submittedName>
</protein>
<feature type="compositionally biased region" description="Low complexity" evidence="1">
    <location>
        <begin position="39"/>
        <end position="52"/>
    </location>
</feature>